<dbReference type="InterPro" id="IPR037523">
    <property type="entry name" value="VOC_core"/>
</dbReference>
<name>A0A7C8I0F2_9PLEO</name>
<reference evidence="3 4" key="1">
    <citation type="submission" date="2020-01" db="EMBL/GenBank/DDBJ databases">
        <authorList>
            <consortium name="DOE Joint Genome Institute"/>
            <person name="Haridas S."/>
            <person name="Albert R."/>
            <person name="Binder M."/>
            <person name="Bloem J."/>
            <person name="Labutti K."/>
            <person name="Salamov A."/>
            <person name="Andreopoulos B."/>
            <person name="Baker S.E."/>
            <person name="Barry K."/>
            <person name="Bills G."/>
            <person name="Bluhm B.H."/>
            <person name="Cannon C."/>
            <person name="Castanera R."/>
            <person name="Culley D.E."/>
            <person name="Daum C."/>
            <person name="Ezra D."/>
            <person name="Gonzalez J.B."/>
            <person name="Henrissat B."/>
            <person name="Kuo A."/>
            <person name="Liang C."/>
            <person name="Lipzen A."/>
            <person name="Lutzoni F."/>
            <person name="Magnuson J."/>
            <person name="Mondo S."/>
            <person name="Nolan M."/>
            <person name="Ohm R."/>
            <person name="Pangilinan J."/>
            <person name="Park H.-J.H."/>
            <person name="Ramirez L."/>
            <person name="Alfaro M."/>
            <person name="Sun H."/>
            <person name="Tritt A."/>
            <person name="Yoshinaga Y."/>
            <person name="Zwiers L.-H.L."/>
            <person name="Turgeon B.G."/>
            <person name="Goodwin S.B."/>
            <person name="Spatafora J.W."/>
            <person name="Crous P.W."/>
            <person name="Grigoriev I.V."/>
        </authorList>
    </citation>
    <scope>NUCLEOTIDE SEQUENCE [LARGE SCALE GENOMIC DNA]</scope>
    <source>
        <strain evidence="3 4">CBS 611.86</strain>
    </source>
</reference>
<dbReference type="Pfam" id="PF18029">
    <property type="entry name" value="Glyoxalase_6"/>
    <property type="match status" value="1"/>
</dbReference>
<protein>
    <recommendedName>
        <fullName evidence="2">VOC domain-containing protein</fullName>
    </recommendedName>
</protein>
<evidence type="ECO:0000259" key="2">
    <source>
        <dbReference type="PROSITE" id="PS51819"/>
    </source>
</evidence>
<accession>A0A7C8I0F2</accession>
<feature type="compositionally biased region" description="Polar residues" evidence="1">
    <location>
        <begin position="26"/>
        <end position="41"/>
    </location>
</feature>
<dbReference type="EMBL" id="JAADJZ010000023">
    <property type="protein sequence ID" value="KAF2867334.1"/>
    <property type="molecule type" value="Genomic_DNA"/>
</dbReference>
<dbReference type="Gene3D" id="3.10.180.10">
    <property type="entry name" value="2,3-Dihydroxybiphenyl 1,2-Dioxygenase, domain 1"/>
    <property type="match status" value="1"/>
</dbReference>
<dbReference type="PROSITE" id="PS51819">
    <property type="entry name" value="VOC"/>
    <property type="match status" value="1"/>
</dbReference>
<evidence type="ECO:0000313" key="4">
    <source>
        <dbReference type="Proteomes" id="UP000481861"/>
    </source>
</evidence>
<dbReference type="PANTHER" id="PTHR33993">
    <property type="entry name" value="GLYOXALASE-RELATED"/>
    <property type="match status" value="1"/>
</dbReference>
<feature type="domain" description="VOC" evidence="2">
    <location>
        <begin position="61"/>
        <end position="186"/>
    </location>
</feature>
<gene>
    <name evidence="3" type="ORF">BDV95DRAFT_581945</name>
</gene>
<dbReference type="Proteomes" id="UP000481861">
    <property type="component" value="Unassembled WGS sequence"/>
</dbReference>
<dbReference type="SUPFAM" id="SSF54593">
    <property type="entry name" value="Glyoxalase/Bleomycin resistance protein/Dihydroxybiphenyl dioxygenase"/>
    <property type="match status" value="1"/>
</dbReference>
<dbReference type="AlphaFoldDB" id="A0A7C8I0F2"/>
<dbReference type="OrthoDB" id="447346at2759"/>
<evidence type="ECO:0000313" key="3">
    <source>
        <dbReference type="EMBL" id="KAF2867334.1"/>
    </source>
</evidence>
<organism evidence="3 4">
    <name type="scientific">Massariosphaeria phaeospora</name>
    <dbReference type="NCBI Taxonomy" id="100035"/>
    <lineage>
        <taxon>Eukaryota</taxon>
        <taxon>Fungi</taxon>
        <taxon>Dikarya</taxon>
        <taxon>Ascomycota</taxon>
        <taxon>Pezizomycotina</taxon>
        <taxon>Dothideomycetes</taxon>
        <taxon>Pleosporomycetidae</taxon>
        <taxon>Pleosporales</taxon>
        <taxon>Pleosporales incertae sedis</taxon>
        <taxon>Massariosphaeria</taxon>
    </lineage>
</organism>
<dbReference type="CDD" id="cd07247">
    <property type="entry name" value="SgaA_N_like"/>
    <property type="match status" value="1"/>
</dbReference>
<keyword evidence="4" id="KW-1185">Reference proteome</keyword>
<proteinExistence type="predicted"/>
<dbReference type="InterPro" id="IPR052164">
    <property type="entry name" value="Anthracycline_SecMetBiosynth"/>
</dbReference>
<feature type="compositionally biased region" description="Low complexity" evidence="1">
    <location>
        <begin position="42"/>
        <end position="52"/>
    </location>
</feature>
<comment type="caution">
    <text evidence="3">The sequence shown here is derived from an EMBL/GenBank/DDBJ whole genome shotgun (WGS) entry which is preliminary data.</text>
</comment>
<sequence>MRGRAGRVGMQECFVRRAFVYCSNRDQNQTSRSTTQDRNNMSSSAPASDSAPQPGPPPQGAPCWIEILADEPRKLKEFYAALFPAWQFKAAAEAYPEDQIAMFEFKQPAGLYGGIVKRDEKACPGGDQPLGTGFTAYFYVDSIDETEKKVGELGGVKLTEKRPEGKTGWFAKFKDPEGNRFALYEAMQ</sequence>
<feature type="region of interest" description="Disordered" evidence="1">
    <location>
        <begin position="26"/>
        <end position="62"/>
    </location>
</feature>
<dbReference type="InterPro" id="IPR029068">
    <property type="entry name" value="Glyas_Bleomycin-R_OHBP_Dase"/>
</dbReference>
<dbReference type="InterPro" id="IPR041581">
    <property type="entry name" value="Glyoxalase_6"/>
</dbReference>
<evidence type="ECO:0000256" key="1">
    <source>
        <dbReference type="SAM" id="MobiDB-lite"/>
    </source>
</evidence>